<evidence type="ECO:0000256" key="1">
    <source>
        <dbReference type="SAM" id="MobiDB-lite"/>
    </source>
</evidence>
<feature type="compositionally biased region" description="Basic and acidic residues" evidence="1">
    <location>
        <begin position="1"/>
        <end position="10"/>
    </location>
</feature>
<dbReference type="EMBL" id="CAJPEV010005899">
    <property type="protein sequence ID" value="CAG0903645.1"/>
    <property type="molecule type" value="Genomic_DNA"/>
</dbReference>
<feature type="region of interest" description="Disordered" evidence="1">
    <location>
        <begin position="1"/>
        <end position="104"/>
    </location>
</feature>
<keyword evidence="3" id="KW-1185">Reference proteome</keyword>
<feature type="compositionally biased region" description="Basic and acidic residues" evidence="1">
    <location>
        <begin position="252"/>
        <end position="262"/>
    </location>
</feature>
<sequence length="262" mass="29994">MGFFERRGPGGEEDLAEKRTWRRRGPGGEEDLAEKRTWRRRGPGGEEDLAEKRTWRRRGPGGEEDLAEKRTWRRRGPGGEEDLAEKRTWRRRGPGGEEDLAEKRTWRRRGTKQKLFDVLVETPIFCDSLCKDFCGEASSLFFTSYTVASGIFGWPPLWTSNNVPRTGRPEAKGVRKSQPLTCYQLHRVMGGNLTNDTCPRIQTLLGDAFTWILQFVSRLSPPYCLIRGFVKNRPASFEPYPSSSGDVGSGNRKREPPWWEGN</sequence>
<dbReference type="Proteomes" id="UP000677054">
    <property type="component" value="Unassembled WGS sequence"/>
</dbReference>
<protein>
    <submittedName>
        <fullName evidence="2">Uncharacterized protein</fullName>
    </submittedName>
</protein>
<accession>A0A7R9AG76</accession>
<gene>
    <name evidence="2" type="ORF">DSTB1V02_LOCUS13220</name>
</gene>
<organism evidence="2">
    <name type="scientific">Darwinula stevensoni</name>
    <dbReference type="NCBI Taxonomy" id="69355"/>
    <lineage>
        <taxon>Eukaryota</taxon>
        <taxon>Metazoa</taxon>
        <taxon>Ecdysozoa</taxon>
        <taxon>Arthropoda</taxon>
        <taxon>Crustacea</taxon>
        <taxon>Oligostraca</taxon>
        <taxon>Ostracoda</taxon>
        <taxon>Podocopa</taxon>
        <taxon>Podocopida</taxon>
        <taxon>Darwinulocopina</taxon>
        <taxon>Darwinuloidea</taxon>
        <taxon>Darwinulidae</taxon>
        <taxon>Darwinula</taxon>
    </lineage>
</organism>
<dbReference type="EMBL" id="LR905416">
    <property type="protein sequence ID" value="CAD7253470.1"/>
    <property type="molecule type" value="Genomic_DNA"/>
</dbReference>
<proteinExistence type="predicted"/>
<evidence type="ECO:0000313" key="2">
    <source>
        <dbReference type="EMBL" id="CAD7253470.1"/>
    </source>
</evidence>
<evidence type="ECO:0000313" key="3">
    <source>
        <dbReference type="Proteomes" id="UP000677054"/>
    </source>
</evidence>
<dbReference type="OrthoDB" id="10644294at2759"/>
<dbReference type="AlphaFoldDB" id="A0A7R9AG76"/>
<feature type="region of interest" description="Disordered" evidence="1">
    <location>
        <begin position="240"/>
        <end position="262"/>
    </location>
</feature>
<name>A0A7R9AG76_9CRUS</name>
<reference evidence="2" key="1">
    <citation type="submission" date="2020-11" db="EMBL/GenBank/DDBJ databases">
        <authorList>
            <person name="Tran Van P."/>
        </authorList>
    </citation>
    <scope>NUCLEOTIDE SEQUENCE</scope>
</reference>